<proteinExistence type="predicted"/>
<dbReference type="RefSeq" id="WP_232400115.1">
    <property type="nucleotide sequence ID" value="NZ_CP102173.1"/>
</dbReference>
<evidence type="ECO:0000313" key="1">
    <source>
        <dbReference type="EMBL" id="UUP12584.1"/>
    </source>
</evidence>
<sequence length="225" mass="24955">MTQDPTVRAAVIVDLVGSRRHTDRAWVHARMMEALQQVNQEVDFDQPLEPTLGDESQARYLSVESALRATLALRLALPEELDCRAGIGVGEVEDLGRTPYGPLQDGPAWWAARDAIVEAKSRESVRDRTLRTWYQVSERLVGPSRDEYPPAELVNAFLLTRDEIVTQMSGRSRRLLRHLLAGASQVEMAVAEGISTSAVSQNLRRSGAFAVQSSQDQLASWFGGR</sequence>
<protein>
    <submittedName>
        <fullName evidence="1">SatD family protein</fullName>
    </submittedName>
</protein>
<name>A0ABY5M6K0_9ACTN</name>
<gene>
    <name evidence="1" type="ORF">NQV15_12040</name>
</gene>
<evidence type="ECO:0000313" key="2">
    <source>
        <dbReference type="Proteomes" id="UP001316184"/>
    </source>
</evidence>
<accession>A0ABY5M6K0</accession>
<keyword evidence="2" id="KW-1185">Reference proteome</keyword>
<dbReference type="EMBL" id="CP102173">
    <property type="protein sequence ID" value="UUP12584.1"/>
    <property type="molecule type" value="Genomic_DNA"/>
</dbReference>
<reference evidence="1 2" key="1">
    <citation type="submission" date="2022-08" db="EMBL/GenBank/DDBJ databases">
        <title>novel species in genus Aeromicrobium.</title>
        <authorList>
            <person name="Ye L."/>
        </authorList>
    </citation>
    <scope>NUCLEOTIDE SEQUENCE [LARGE SCALE GENOMIC DNA]</scope>
    <source>
        <strain evidence="2">zg-Y1379</strain>
    </source>
</reference>
<dbReference type="Proteomes" id="UP001316184">
    <property type="component" value="Chromosome"/>
</dbReference>
<dbReference type="InterPro" id="IPR032580">
    <property type="entry name" value="SatD"/>
</dbReference>
<dbReference type="Pfam" id="PF16264">
    <property type="entry name" value="SatD"/>
    <property type="match status" value="1"/>
</dbReference>
<organism evidence="1 2">
    <name type="scientific">Aeromicrobium wangtongii</name>
    <dbReference type="NCBI Taxonomy" id="2969247"/>
    <lineage>
        <taxon>Bacteria</taxon>
        <taxon>Bacillati</taxon>
        <taxon>Actinomycetota</taxon>
        <taxon>Actinomycetes</taxon>
        <taxon>Propionibacteriales</taxon>
        <taxon>Nocardioidaceae</taxon>
        <taxon>Aeromicrobium</taxon>
    </lineage>
</organism>